<dbReference type="GO" id="GO:0005681">
    <property type="term" value="C:spliceosomal complex"/>
    <property type="evidence" value="ECO:0007669"/>
    <property type="project" value="InterPro"/>
</dbReference>
<dbReference type="AlphaFoldDB" id="A0A830HVT3"/>
<dbReference type="InterPro" id="IPR036236">
    <property type="entry name" value="Znf_C2H2_sf"/>
</dbReference>
<dbReference type="InterPro" id="IPR003604">
    <property type="entry name" value="Matrin/U1-like-C_Znf_C2H2"/>
</dbReference>
<keyword evidence="1" id="KW-0479">Metal-binding</keyword>
<dbReference type="OrthoDB" id="30343at2759"/>
<evidence type="ECO:0000256" key="3">
    <source>
        <dbReference type="ARBA" id="ARBA00022833"/>
    </source>
</evidence>
<evidence type="ECO:0000256" key="2">
    <source>
        <dbReference type="ARBA" id="ARBA00022771"/>
    </source>
</evidence>
<evidence type="ECO:0000256" key="4">
    <source>
        <dbReference type="ARBA" id="ARBA00023242"/>
    </source>
</evidence>
<reference evidence="7" key="1">
    <citation type="submission" date="2020-10" db="EMBL/GenBank/DDBJ databases">
        <title>Unveiling of a novel bifunctional photoreceptor, Dualchrome1, isolated from a cosmopolitan green alga.</title>
        <authorList>
            <person name="Suzuki S."/>
            <person name="Kawachi M."/>
        </authorList>
    </citation>
    <scope>NUCLEOTIDE SEQUENCE</scope>
    <source>
        <strain evidence="7">NIES 2893</strain>
    </source>
</reference>
<accession>A0A830HVT3</accession>
<dbReference type="GO" id="GO:0003676">
    <property type="term" value="F:nucleic acid binding"/>
    <property type="evidence" value="ECO:0007669"/>
    <property type="project" value="InterPro"/>
</dbReference>
<evidence type="ECO:0000256" key="1">
    <source>
        <dbReference type="ARBA" id="ARBA00022723"/>
    </source>
</evidence>
<keyword evidence="8" id="KW-1185">Reference proteome</keyword>
<dbReference type="InterPro" id="IPR013087">
    <property type="entry name" value="Znf_C2H2_type"/>
</dbReference>
<keyword evidence="3" id="KW-0862">Zinc</keyword>
<evidence type="ECO:0000313" key="8">
    <source>
        <dbReference type="Proteomes" id="UP000660262"/>
    </source>
</evidence>
<dbReference type="SMART" id="SM00451">
    <property type="entry name" value="ZnF_U1"/>
    <property type="match status" value="1"/>
</dbReference>
<dbReference type="InterPro" id="IPR040107">
    <property type="entry name" value="Snu23"/>
</dbReference>
<protein>
    <recommendedName>
        <fullName evidence="6">U1-type domain-containing protein</fullName>
    </recommendedName>
</protein>
<dbReference type="GO" id="GO:0008270">
    <property type="term" value="F:zinc ion binding"/>
    <property type="evidence" value="ECO:0007669"/>
    <property type="project" value="UniProtKB-KW"/>
</dbReference>
<keyword evidence="2" id="KW-0863">Zinc-finger</keyword>
<dbReference type="PANTHER" id="PTHR45986">
    <property type="entry name" value="ZINC FINGER MATRIN-TYPE PROTEIN 2"/>
    <property type="match status" value="1"/>
</dbReference>
<organism evidence="7 8">
    <name type="scientific">Pycnococcus provasolii</name>
    <dbReference type="NCBI Taxonomy" id="41880"/>
    <lineage>
        <taxon>Eukaryota</taxon>
        <taxon>Viridiplantae</taxon>
        <taxon>Chlorophyta</taxon>
        <taxon>Pseudoscourfieldiophyceae</taxon>
        <taxon>Pseudoscourfieldiales</taxon>
        <taxon>Pycnococcaceae</taxon>
        <taxon>Pycnococcus</taxon>
    </lineage>
</organism>
<feature type="compositionally biased region" description="Basic and acidic residues" evidence="5">
    <location>
        <begin position="197"/>
        <end position="212"/>
    </location>
</feature>
<dbReference type="Proteomes" id="UP000660262">
    <property type="component" value="Unassembled WGS sequence"/>
</dbReference>
<evidence type="ECO:0000313" key="7">
    <source>
        <dbReference type="EMBL" id="GHP09551.1"/>
    </source>
</evidence>
<dbReference type="SUPFAM" id="SSF57667">
    <property type="entry name" value="beta-beta-alpha zinc fingers"/>
    <property type="match status" value="1"/>
</dbReference>
<name>A0A830HVT3_9CHLO</name>
<feature type="region of interest" description="Disordered" evidence="5">
    <location>
        <begin position="197"/>
        <end position="231"/>
    </location>
</feature>
<feature type="domain" description="U1-type" evidence="6">
    <location>
        <begin position="105"/>
        <end position="139"/>
    </location>
</feature>
<dbReference type="GO" id="GO:0000398">
    <property type="term" value="P:mRNA splicing, via spliceosome"/>
    <property type="evidence" value="ECO:0007669"/>
    <property type="project" value="InterPro"/>
</dbReference>
<evidence type="ECO:0000256" key="5">
    <source>
        <dbReference type="SAM" id="MobiDB-lite"/>
    </source>
</evidence>
<keyword evidence="4" id="KW-0539">Nucleus</keyword>
<dbReference type="Gene3D" id="3.30.160.60">
    <property type="entry name" value="Classic Zinc Finger"/>
    <property type="match status" value="1"/>
</dbReference>
<dbReference type="PANTHER" id="PTHR45986:SF1">
    <property type="entry name" value="ZINC FINGER MATRIN-TYPE PROTEIN 2"/>
    <property type="match status" value="1"/>
</dbReference>
<comment type="caution">
    <text evidence="7">The sequence shown here is derived from an EMBL/GenBank/DDBJ whole genome shotgun (WGS) entry which is preliminary data.</text>
</comment>
<evidence type="ECO:0000259" key="6">
    <source>
        <dbReference type="SMART" id="SM00451"/>
    </source>
</evidence>
<dbReference type="GO" id="GO:0046540">
    <property type="term" value="C:U4/U6 x U5 tri-snRNP complex"/>
    <property type="evidence" value="ECO:0007669"/>
    <property type="project" value="TreeGrafter"/>
</dbReference>
<dbReference type="EMBL" id="BNJQ01000025">
    <property type="protein sequence ID" value="GHP09551.1"/>
    <property type="molecule type" value="Genomic_DNA"/>
</dbReference>
<feature type="compositionally biased region" description="Basic and acidic residues" evidence="5">
    <location>
        <begin position="45"/>
        <end position="63"/>
    </location>
</feature>
<sequence>MPGGPRELALPSSGTAASGMDNTARRKFQAPSSAAKGSSEPPSSEDIKRSLKQEKNRLRREADPLHNGTIAVRENIRARAIDLNLDAGIGKTMVVSDQPGGNPQAGGYYCAVCDCTLKDSLGWLDHINGRKHQHALGLNLRSERSTVEQVRAKLARLKAAKLAGGAAAVAAAIANPSAPVGPRKLALEDTTAYEARARLIRDEPKRAPVDATKEDDEDALPPAKRARGGGE</sequence>
<feature type="region of interest" description="Disordered" evidence="5">
    <location>
        <begin position="1"/>
        <end position="63"/>
    </location>
</feature>
<dbReference type="Pfam" id="PF12874">
    <property type="entry name" value="zf-met"/>
    <property type="match status" value="1"/>
</dbReference>
<gene>
    <name evidence="7" type="ORF">PPROV_000828600</name>
</gene>
<feature type="compositionally biased region" description="Polar residues" evidence="5">
    <location>
        <begin position="30"/>
        <end position="42"/>
    </location>
</feature>
<proteinExistence type="predicted"/>